<gene>
    <name evidence="2" type="ordered locus">RC1100</name>
</gene>
<sequence length="58" mass="6716">MIYAVSRALMCIITSFGIIYLTKYWGQYGLFVVMVPLLIICMFGLNHFQKLEKETGYS</sequence>
<dbReference type="AlphaFoldDB" id="Q92GM3"/>
<dbReference type="PIR" id="D97837">
    <property type="entry name" value="D97837"/>
</dbReference>
<dbReference type="Proteomes" id="UP000000816">
    <property type="component" value="Chromosome"/>
</dbReference>
<feature type="transmembrane region" description="Helical" evidence="1">
    <location>
        <begin position="5"/>
        <end position="22"/>
    </location>
</feature>
<dbReference type="HOGENOM" id="CLU_208584_0_0_5"/>
<accession>Q92GM3</accession>
<dbReference type="EC" id="2.3.1.129" evidence="2"/>
<dbReference type="GO" id="GO:0008780">
    <property type="term" value="F:acyl-[acyl-carrier-protein]-UDP-N-acetylglucosamine O-acyltransferase activity"/>
    <property type="evidence" value="ECO:0007669"/>
    <property type="project" value="UniProtKB-EC"/>
</dbReference>
<keyword evidence="2" id="KW-0808">Transferase</keyword>
<dbReference type="EMBL" id="AE006914">
    <property type="protein sequence ID" value="AAL03638.1"/>
    <property type="molecule type" value="Genomic_DNA"/>
</dbReference>
<evidence type="ECO:0000313" key="2">
    <source>
        <dbReference type="EMBL" id="AAL03638.1"/>
    </source>
</evidence>
<keyword evidence="2" id="KW-0012">Acyltransferase</keyword>
<keyword evidence="1" id="KW-0812">Transmembrane</keyword>
<protein>
    <submittedName>
        <fullName evidence="2">Proline/betaine transporter-like protein</fullName>
        <ecNumber evidence="2">2.3.1.129</ecNumber>
    </submittedName>
</protein>
<reference evidence="2 3" key="1">
    <citation type="journal article" date="2001" name="Science">
        <title>Mechanisms of evolution in Rickettsia conorii and R. prowazekii.</title>
        <authorList>
            <person name="Ogata H."/>
            <person name="Audic S."/>
            <person name="Renesto-Audiffren P."/>
            <person name="Fournier P.-E."/>
            <person name="Barbe V."/>
            <person name="Samson D."/>
            <person name="Roux V."/>
            <person name="Cossart P."/>
            <person name="Weissenbach J."/>
            <person name="Claverie J.-M."/>
            <person name="Raoult D."/>
        </authorList>
    </citation>
    <scope>NUCLEOTIDE SEQUENCE [LARGE SCALE GENOMIC DNA]</scope>
    <source>
        <strain evidence="3">ATCC VR-613 / Malish 7</strain>
    </source>
</reference>
<keyword evidence="1" id="KW-0472">Membrane</keyword>
<organism evidence="2 3">
    <name type="scientific">Rickettsia conorii (strain ATCC VR-613 / Malish 7)</name>
    <dbReference type="NCBI Taxonomy" id="272944"/>
    <lineage>
        <taxon>Bacteria</taxon>
        <taxon>Pseudomonadati</taxon>
        <taxon>Pseudomonadota</taxon>
        <taxon>Alphaproteobacteria</taxon>
        <taxon>Rickettsiales</taxon>
        <taxon>Rickettsiaceae</taxon>
        <taxon>Rickettsieae</taxon>
        <taxon>Rickettsia</taxon>
        <taxon>spotted fever group</taxon>
    </lineage>
</organism>
<name>Q92GM3_RICCN</name>
<evidence type="ECO:0000313" key="3">
    <source>
        <dbReference type="Proteomes" id="UP000000816"/>
    </source>
</evidence>
<keyword evidence="1" id="KW-1133">Transmembrane helix</keyword>
<feature type="transmembrane region" description="Helical" evidence="1">
    <location>
        <begin position="28"/>
        <end position="48"/>
    </location>
</feature>
<proteinExistence type="predicted"/>
<evidence type="ECO:0000256" key="1">
    <source>
        <dbReference type="SAM" id="Phobius"/>
    </source>
</evidence>
<dbReference type="KEGG" id="rco:RC1100"/>